<keyword evidence="1" id="KW-0812">Transmembrane</keyword>
<dbReference type="Proteomes" id="UP000287239">
    <property type="component" value="Unassembled WGS sequence"/>
</dbReference>
<keyword evidence="1" id="KW-0472">Membrane</keyword>
<feature type="transmembrane region" description="Helical" evidence="1">
    <location>
        <begin position="61"/>
        <end position="82"/>
    </location>
</feature>
<sequence length="105" mass="11605">MKKINVFALIGLTFFNITIGIALFVTVYALLFSAWVTAFSFLVSPFLIIGAHIIGVQTFGIFNFLLGVLLCLAALLATPLLIKVSRVIKSLTFDYIKFNHDALYS</sequence>
<dbReference type="AlphaFoldDB" id="A0A429ZUE1"/>
<comment type="caution">
    <text evidence="2">The sequence shown here is derived from an EMBL/GenBank/DDBJ whole genome shotgun (WGS) entry which is preliminary data.</text>
</comment>
<feature type="transmembrane region" description="Helical" evidence="1">
    <location>
        <begin position="38"/>
        <end position="55"/>
    </location>
</feature>
<evidence type="ECO:0000313" key="3">
    <source>
        <dbReference type="Proteomes" id="UP000287239"/>
    </source>
</evidence>
<organism evidence="2 3">
    <name type="scientific">Vagococcus salmoninarum</name>
    <dbReference type="NCBI Taxonomy" id="2739"/>
    <lineage>
        <taxon>Bacteria</taxon>
        <taxon>Bacillati</taxon>
        <taxon>Bacillota</taxon>
        <taxon>Bacilli</taxon>
        <taxon>Lactobacillales</taxon>
        <taxon>Enterococcaceae</taxon>
        <taxon>Vagococcus</taxon>
    </lineage>
</organism>
<dbReference type="RefSeq" id="WP_126778504.1">
    <property type="nucleotide sequence ID" value="NZ_NGJU01000003.1"/>
</dbReference>
<accession>A0A429ZUE1</accession>
<evidence type="ECO:0000313" key="2">
    <source>
        <dbReference type="EMBL" id="RST97262.1"/>
    </source>
</evidence>
<reference evidence="2 3" key="1">
    <citation type="submission" date="2017-05" db="EMBL/GenBank/DDBJ databases">
        <title>Vagococcus spp. assemblies.</title>
        <authorList>
            <person name="Gulvik C.A."/>
        </authorList>
    </citation>
    <scope>NUCLEOTIDE SEQUENCE [LARGE SCALE GENOMIC DNA]</scope>
    <source>
        <strain evidence="2 3">NCFB 2777</strain>
    </source>
</reference>
<dbReference type="OrthoDB" id="9804829at2"/>
<dbReference type="EMBL" id="NGJU01000003">
    <property type="protein sequence ID" value="RST97262.1"/>
    <property type="molecule type" value="Genomic_DNA"/>
</dbReference>
<name>A0A429ZUE1_9ENTE</name>
<feature type="transmembrane region" description="Helical" evidence="1">
    <location>
        <begin position="6"/>
        <end position="31"/>
    </location>
</feature>
<evidence type="ECO:0008006" key="4">
    <source>
        <dbReference type="Google" id="ProtNLM"/>
    </source>
</evidence>
<protein>
    <recommendedName>
        <fullName evidence="4">DUF1700 domain-containing protein</fullName>
    </recommendedName>
</protein>
<keyword evidence="3" id="KW-1185">Reference proteome</keyword>
<gene>
    <name evidence="2" type="ORF">CBF35_03160</name>
</gene>
<proteinExistence type="predicted"/>
<dbReference type="GeneID" id="98567354"/>
<evidence type="ECO:0000256" key="1">
    <source>
        <dbReference type="SAM" id="Phobius"/>
    </source>
</evidence>
<keyword evidence="1" id="KW-1133">Transmembrane helix</keyword>